<dbReference type="Proteomes" id="UP001268683">
    <property type="component" value="Chromosome"/>
</dbReference>
<evidence type="ECO:0000256" key="1">
    <source>
        <dbReference type="ARBA" id="ARBA00003670"/>
    </source>
</evidence>
<accession>A0AA52HBR6</accession>
<feature type="region of interest" description="Disordered" evidence="3">
    <location>
        <begin position="641"/>
        <end position="660"/>
    </location>
</feature>
<reference evidence="4" key="1">
    <citation type="submission" date="2023-04" db="EMBL/GenBank/DDBJ databases">
        <title>Complete genome sequence of Temperatibacter marinus.</title>
        <authorList>
            <person name="Rong J.-C."/>
            <person name="Yi M.-L."/>
            <person name="Zhao Q."/>
        </authorList>
    </citation>
    <scope>NUCLEOTIDE SEQUENCE</scope>
    <source>
        <strain evidence="4">NBRC 110045</strain>
    </source>
</reference>
<keyword evidence="4" id="KW-0456">Lyase</keyword>
<keyword evidence="5" id="KW-1185">Reference proteome</keyword>
<dbReference type="RefSeq" id="WP_310799788.1">
    <property type="nucleotide sequence ID" value="NZ_CP123872.1"/>
</dbReference>
<dbReference type="KEGG" id="tmk:QGN29_05995"/>
<dbReference type="GO" id="GO:0008964">
    <property type="term" value="F:phosphoenolpyruvate carboxylase activity"/>
    <property type="evidence" value="ECO:0007669"/>
    <property type="project" value="InterPro"/>
</dbReference>
<name>A0AA52HBR6_9PROT</name>
<protein>
    <recommendedName>
        <fullName evidence="2">Phosphoenolpyruvate carboxylase</fullName>
    </recommendedName>
</protein>
<evidence type="ECO:0000313" key="4">
    <source>
        <dbReference type="EMBL" id="WND03923.1"/>
    </source>
</evidence>
<evidence type="ECO:0000313" key="5">
    <source>
        <dbReference type="Proteomes" id="UP001268683"/>
    </source>
</evidence>
<dbReference type="InterPro" id="IPR021135">
    <property type="entry name" value="PEP_COase"/>
</dbReference>
<dbReference type="GO" id="GO:0005829">
    <property type="term" value="C:cytosol"/>
    <property type="evidence" value="ECO:0007669"/>
    <property type="project" value="TreeGrafter"/>
</dbReference>
<dbReference type="GO" id="GO:0006099">
    <property type="term" value="P:tricarboxylic acid cycle"/>
    <property type="evidence" value="ECO:0007669"/>
    <property type="project" value="InterPro"/>
</dbReference>
<evidence type="ECO:0000256" key="3">
    <source>
        <dbReference type="SAM" id="MobiDB-lite"/>
    </source>
</evidence>
<evidence type="ECO:0000256" key="2">
    <source>
        <dbReference type="ARBA" id="ARBA00022419"/>
    </source>
</evidence>
<dbReference type="PANTHER" id="PTHR30523">
    <property type="entry name" value="PHOSPHOENOLPYRUVATE CARBOXYLASE"/>
    <property type="match status" value="1"/>
</dbReference>
<dbReference type="EMBL" id="CP123872">
    <property type="protein sequence ID" value="WND03923.1"/>
    <property type="molecule type" value="Genomic_DNA"/>
</dbReference>
<dbReference type="InterPro" id="IPR015813">
    <property type="entry name" value="Pyrv/PenolPyrv_kinase-like_dom"/>
</dbReference>
<dbReference type="PANTHER" id="PTHR30523:SF6">
    <property type="entry name" value="PHOSPHOENOLPYRUVATE CARBOXYLASE"/>
    <property type="match status" value="1"/>
</dbReference>
<comment type="function">
    <text evidence="1">Forms oxaloacetate, a four-carbon dicarboxylic acid source for the tricarboxylic acid cycle.</text>
</comment>
<proteinExistence type="predicted"/>
<dbReference type="Pfam" id="PF00311">
    <property type="entry name" value="PEPcase"/>
    <property type="match status" value="1"/>
</dbReference>
<dbReference type="AlphaFoldDB" id="A0AA52HBR6"/>
<dbReference type="SUPFAM" id="SSF51621">
    <property type="entry name" value="Phosphoenolpyruvate/pyruvate domain"/>
    <property type="match status" value="1"/>
</dbReference>
<dbReference type="GO" id="GO:0015977">
    <property type="term" value="P:carbon fixation"/>
    <property type="evidence" value="ECO:0007669"/>
    <property type="project" value="InterPro"/>
</dbReference>
<organism evidence="4 5">
    <name type="scientific">Temperatibacter marinus</name>
    <dbReference type="NCBI Taxonomy" id="1456591"/>
    <lineage>
        <taxon>Bacteria</taxon>
        <taxon>Pseudomonadati</taxon>
        <taxon>Pseudomonadota</taxon>
        <taxon>Alphaproteobacteria</taxon>
        <taxon>Kordiimonadales</taxon>
        <taxon>Temperatibacteraceae</taxon>
        <taxon>Temperatibacter</taxon>
    </lineage>
</organism>
<sequence>MQGHTKHSYFSSAWSKASDFLQDPALLDSCESALKGTAKELVQKRALRMQAQLGTVNEGENLEKLRTVLRRLKDGHGGTRNFIEFQQLCSQELGGIVLTAHPTFAFHEDVRNSIKDGLLSGETTAFENLRPEGSPTLEEERNQAEEAVHNLRSAHRKVIRIAFEVAQEAYPEEWHEFDPCILTLASWVGFDLDGRTDITWSTSLDFRYHLALEGLTDLIVKADEILGQCDNNNLKIVREQLQFLLETFTKGRSLLQEEEAADQQTFAQLNHVAMEHKVQKEAAIEKIEDALGHLMKAEASDQALIDFGVFRAEWKTFGLGLCHIHFRLNAAQLHNAIRGKIGLTRSPDRSASRRHYLAAISKLLDTVEPVNIHYGTLNKEKTTARRVFMLAAQFEKHFDGRTPIRMLVAESDTPFTMLTALYYARLFDVDDHVEISPLFETALGLQRGDRVIDELLDNPHFDRYIRKQGRFCVQLGFSDSGRYIGQLAANLAIERFKLRLTRLWKKRGLTDVQLLFFDTHGESIGRGAHPASLQDRFLYTHTPEVRRNLSGLLVPHKHEVSFQGGDGYLWFTSPESSLAVLTNFLDARLSSRQVDDGDHLYSYSGWSLDYFLTLREFQEQMSDSSGYVALVDSIGRNMLYPTGSRATKRQGPGSGGQEMEKVSQLRAIPHNATLQQLGYMANSVAGLAPAIDFASERFSTVYENSPRLRRLVDIAMHAAKYSSVHVLRGYQEMMNSDSWLTLSESIENQDQKERMRRLSNTLEDMFRQEKLAHEVRKLRRDGEQLNDILSDEASPIIGDAKHSDVWCQLHETRMALLQFIYMKAMEIPRFSSRLDISLKDMLDDLFHLDIESSLDKLEKIFPLDVKHSDDIAYGEDQTFEDRYQGYDREHERIFKPIRKAYDLVLTISALLGHEIGAFG</sequence>
<gene>
    <name evidence="4" type="ORF">QGN29_05995</name>
</gene>